<dbReference type="Proteomes" id="UP000193240">
    <property type="component" value="Unassembled WGS sequence"/>
</dbReference>
<sequence length="496" mass="49359">MHIYRCVFILTRTDINGRRVTRLLKATSLLCLLEESDELLHSPELVGSRGSRSSGLDSLLRDDRSGGRGNSSGLGSSGLSSVAVAVAVALTLDALRVVSVLGLAGPAGHAGGAASVALATALTVGLNSGARARVGAGRLGLGDSGKSSRGSSGAGGLGSSRRRLSDGGLSGDLGSRGSSRAVLELLQPGDELSHGELGVASGLGLKVLGEGVDVVFLVASLRSSGGGRSSSGSSDRGRGSGSGNLGGGRLSNSRGHSSGCGRGSRGGSSRGGNGSAGGRGRGTAGGSGDTLDLTEGQELGVNLGSALVEGRSRHGVRVKRSVDRETKARTSLRVCLRELDTLRGGGTVTSDLELVAGDIVLSTTGGRGSVESDGLSAEEVVTRSDIIRDGEVKLSAVVVQVLGAPEIGVTLGRARGLLPAVLVDLEELGRAISSGSILDLGEIGHDGTPVSTANTLLLAVTAARLLVHLNCDCVTSCEAALAGSSSRVNIALQSSG</sequence>
<feature type="region of interest" description="Disordered" evidence="1">
    <location>
        <begin position="138"/>
        <end position="175"/>
    </location>
</feature>
<protein>
    <submittedName>
        <fullName evidence="2">Uncharacterized protein</fullName>
    </submittedName>
</protein>
<feature type="region of interest" description="Disordered" evidence="1">
    <location>
        <begin position="222"/>
        <end position="294"/>
    </location>
</feature>
<evidence type="ECO:0000313" key="2">
    <source>
        <dbReference type="EMBL" id="OSS54808.1"/>
    </source>
</evidence>
<feature type="compositionally biased region" description="Gly residues" evidence="1">
    <location>
        <begin position="67"/>
        <end position="76"/>
    </location>
</feature>
<proteinExistence type="predicted"/>
<organism evidence="2 3">
    <name type="scientific">Epicoccum nigrum</name>
    <name type="common">Soil fungus</name>
    <name type="synonym">Epicoccum purpurascens</name>
    <dbReference type="NCBI Taxonomy" id="105696"/>
    <lineage>
        <taxon>Eukaryota</taxon>
        <taxon>Fungi</taxon>
        <taxon>Dikarya</taxon>
        <taxon>Ascomycota</taxon>
        <taxon>Pezizomycotina</taxon>
        <taxon>Dothideomycetes</taxon>
        <taxon>Pleosporomycetidae</taxon>
        <taxon>Pleosporales</taxon>
        <taxon>Pleosporineae</taxon>
        <taxon>Didymellaceae</taxon>
        <taxon>Epicoccum</taxon>
    </lineage>
</organism>
<gene>
    <name evidence="2" type="ORF">B5807_01189</name>
</gene>
<accession>A0A1Y2MHT9</accession>
<feature type="compositionally biased region" description="Gly residues" evidence="1">
    <location>
        <begin position="239"/>
        <end position="249"/>
    </location>
</feature>
<feature type="compositionally biased region" description="Low complexity" evidence="1">
    <location>
        <begin position="44"/>
        <end position="58"/>
    </location>
</feature>
<dbReference type="InParanoid" id="A0A1Y2MHT9"/>
<dbReference type="EMBL" id="KZ107838">
    <property type="protein sequence ID" value="OSS54808.1"/>
    <property type="molecule type" value="Genomic_DNA"/>
</dbReference>
<dbReference type="AlphaFoldDB" id="A0A1Y2MHT9"/>
<name>A0A1Y2MHT9_EPING</name>
<evidence type="ECO:0000256" key="1">
    <source>
        <dbReference type="SAM" id="MobiDB-lite"/>
    </source>
</evidence>
<feature type="region of interest" description="Disordered" evidence="1">
    <location>
        <begin position="44"/>
        <end position="78"/>
    </location>
</feature>
<reference evidence="2 3" key="1">
    <citation type="journal article" date="2017" name="Genome Announc.">
        <title>Genome sequence of the saprophytic ascomycete Epicoccum nigrum ICMP 19927 strain isolated from New Zealand.</title>
        <authorList>
            <person name="Fokin M."/>
            <person name="Fleetwood D."/>
            <person name="Weir B.S."/>
            <person name="Villas-Boas S.G."/>
        </authorList>
    </citation>
    <scope>NUCLEOTIDE SEQUENCE [LARGE SCALE GENOMIC DNA]</scope>
    <source>
        <strain evidence="2 3">ICMP 19927</strain>
    </source>
</reference>
<feature type="compositionally biased region" description="Gly residues" evidence="1">
    <location>
        <begin position="258"/>
        <end position="288"/>
    </location>
</feature>
<keyword evidence="3" id="KW-1185">Reference proteome</keyword>
<evidence type="ECO:0000313" key="3">
    <source>
        <dbReference type="Proteomes" id="UP000193240"/>
    </source>
</evidence>